<evidence type="ECO:0000313" key="5">
    <source>
        <dbReference type="Proteomes" id="UP000811246"/>
    </source>
</evidence>
<feature type="compositionally biased region" description="Polar residues" evidence="1">
    <location>
        <begin position="19"/>
        <end position="37"/>
    </location>
</feature>
<dbReference type="Pfam" id="PF11961">
    <property type="entry name" value="DUF3475"/>
    <property type="match status" value="1"/>
</dbReference>
<evidence type="ECO:0000259" key="3">
    <source>
        <dbReference type="Pfam" id="PF11961"/>
    </source>
</evidence>
<protein>
    <submittedName>
        <fullName evidence="4">Uncharacterized protein</fullName>
    </submittedName>
</protein>
<dbReference type="PANTHER" id="PTHR31730:SF2">
    <property type="entry name" value="PROTEIN PSK SIMULATOR 3"/>
    <property type="match status" value="1"/>
</dbReference>
<comment type="caution">
    <text evidence="4">The sequence shown here is derived from an EMBL/GenBank/DDBJ whole genome shotgun (WGS) entry which is preliminary data.</text>
</comment>
<dbReference type="Proteomes" id="UP000811246">
    <property type="component" value="Chromosome 3"/>
</dbReference>
<gene>
    <name evidence="4" type="ORF">I3842_03G110300</name>
</gene>
<dbReference type="GO" id="GO:0045927">
    <property type="term" value="P:positive regulation of growth"/>
    <property type="evidence" value="ECO:0007669"/>
    <property type="project" value="InterPro"/>
</dbReference>
<dbReference type="EMBL" id="CM031827">
    <property type="protein sequence ID" value="KAG6721410.1"/>
    <property type="molecule type" value="Genomic_DNA"/>
</dbReference>
<dbReference type="AlphaFoldDB" id="A0A922FKQ6"/>
<feature type="compositionally biased region" description="Polar residues" evidence="1">
    <location>
        <begin position="575"/>
        <end position="585"/>
    </location>
</feature>
<feature type="domain" description="DUF3475" evidence="3">
    <location>
        <begin position="159"/>
        <end position="215"/>
    </location>
</feature>
<reference evidence="4" key="1">
    <citation type="submission" date="2021-01" db="EMBL/GenBank/DDBJ databases">
        <authorList>
            <person name="Lovell J.T."/>
            <person name="Bentley N."/>
            <person name="Bhattarai G."/>
            <person name="Jenkins J.W."/>
            <person name="Sreedasyam A."/>
            <person name="Alarcon Y."/>
            <person name="Bock C."/>
            <person name="Boston L."/>
            <person name="Carlson J."/>
            <person name="Cervantes K."/>
            <person name="Clermont K."/>
            <person name="Krom N."/>
            <person name="Kubenka K."/>
            <person name="Mamidi S."/>
            <person name="Mattison C."/>
            <person name="Monteros M."/>
            <person name="Pisani C."/>
            <person name="Plott C."/>
            <person name="Rajasekar S."/>
            <person name="Rhein H.S."/>
            <person name="Rohla C."/>
            <person name="Song M."/>
            <person name="Hilaire R.S."/>
            <person name="Shu S."/>
            <person name="Wells L."/>
            <person name="Wang X."/>
            <person name="Webber J."/>
            <person name="Heerema R.J."/>
            <person name="Klein P."/>
            <person name="Conner P."/>
            <person name="Grauke L."/>
            <person name="Grimwood J."/>
            <person name="Schmutz J."/>
            <person name="Randall J.J."/>
        </authorList>
    </citation>
    <scope>NUCLEOTIDE SEQUENCE</scope>
    <source>
        <tissue evidence="4">Leaf</tissue>
    </source>
</reference>
<feature type="region of interest" description="Disordered" evidence="1">
    <location>
        <begin position="16"/>
        <end position="66"/>
    </location>
</feature>
<dbReference type="EMBL" id="CM031827">
    <property type="protein sequence ID" value="KAG6721409.1"/>
    <property type="molecule type" value="Genomic_DNA"/>
</dbReference>
<feature type="compositionally biased region" description="Polar residues" evidence="1">
    <location>
        <begin position="527"/>
        <end position="550"/>
    </location>
</feature>
<name>A0A922FKQ6_CARIL</name>
<organism evidence="4 5">
    <name type="scientific">Carya illinoinensis</name>
    <name type="common">Pecan</name>
    <dbReference type="NCBI Taxonomy" id="32201"/>
    <lineage>
        <taxon>Eukaryota</taxon>
        <taxon>Viridiplantae</taxon>
        <taxon>Streptophyta</taxon>
        <taxon>Embryophyta</taxon>
        <taxon>Tracheophyta</taxon>
        <taxon>Spermatophyta</taxon>
        <taxon>Magnoliopsida</taxon>
        <taxon>eudicotyledons</taxon>
        <taxon>Gunneridae</taxon>
        <taxon>Pentapetalae</taxon>
        <taxon>rosids</taxon>
        <taxon>fabids</taxon>
        <taxon>Fagales</taxon>
        <taxon>Juglandaceae</taxon>
        <taxon>Carya</taxon>
    </lineage>
</organism>
<dbReference type="PANTHER" id="PTHR31730">
    <property type="entry name" value="OS01G0873900 PROTEIN"/>
    <property type="match status" value="1"/>
</dbReference>
<accession>A0A922FKQ6</accession>
<dbReference type="Pfam" id="PF05003">
    <property type="entry name" value="DUF668"/>
    <property type="match status" value="1"/>
</dbReference>
<evidence type="ECO:0000259" key="2">
    <source>
        <dbReference type="Pfam" id="PF05003"/>
    </source>
</evidence>
<evidence type="ECO:0000313" key="4">
    <source>
        <dbReference type="EMBL" id="KAG6721410.1"/>
    </source>
</evidence>
<dbReference type="InterPro" id="IPR007700">
    <property type="entry name" value="DUF668"/>
</dbReference>
<feature type="compositionally biased region" description="Basic and acidic residues" evidence="1">
    <location>
        <begin position="45"/>
        <end position="54"/>
    </location>
</feature>
<feature type="domain" description="DUF668" evidence="2">
    <location>
        <begin position="378"/>
        <end position="463"/>
    </location>
</feature>
<proteinExistence type="predicted"/>
<evidence type="ECO:0000256" key="1">
    <source>
        <dbReference type="SAM" id="MobiDB-lite"/>
    </source>
</evidence>
<sequence length="631" mass="69851">MGGLCSRSSNEKYAVSKANGYTGNRFQSNVQKSSNLTAPPPQTYEVREPKKETQEPVANSETRASAAGLYGATGPDDFYDGIPRYNPGGPLSLKSRSVRSKQAAVAKVSEVSSRLGKAGSLGLGKAVEVLDTLGSSMTNLNSGSGFVIGAATKGNEITILAFEVANTIMKGSNLMQSLSKRSIRQLKEVVLPSEGVQHLVSTDMDELLRIVAADKREELKIFSGEVIRFGNRCKDAQWHNLDRYFEKISRELNPQNQLKEEADLVMQQLMTSVQFTAELYHELNALDRFQQEYQRRCQEDSSFASQRGDNLGIMKAELKSQKKQVKNLKKKSLWSRSMEEVMEKLVDIVRFLHLEIHNTFSSTDAHKPVDESLSSRQRLGPAGLSLHYANIVIQIDNLVLRSSSAAPNTRDALYESLPPSIKSALRSKLQPFHAKVELTTTEIKAEMEKTLQWLVPIATNTAKAHHGFGWVGEWASTGSEINRRATATVQTDVIRIETLHHADKEKTEAYLIDLVLWLHQLINQSKSVTNGGGKKSTTTQQPKQEPSTNAKPPILTSEEQEMLQRVSKKRRTAGGSKSQEFNNSGKAILEKQSRLSKSCNHSSRRSKKLLPSNEPSSGLPVIQLGIEKGHA</sequence>
<dbReference type="InterPro" id="IPR045021">
    <property type="entry name" value="PSI1/2/3"/>
</dbReference>
<feature type="region of interest" description="Disordered" evidence="1">
    <location>
        <begin position="527"/>
        <end position="631"/>
    </location>
</feature>
<dbReference type="InterPro" id="IPR021864">
    <property type="entry name" value="DUF3475"/>
</dbReference>